<dbReference type="AlphaFoldDB" id="A0A7G3G7Y8"/>
<dbReference type="GO" id="GO:0043565">
    <property type="term" value="F:sequence-specific DNA binding"/>
    <property type="evidence" value="ECO:0007669"/>
    <property type="project" value="TreeGrafter"/>
</dbReference>
<dbReference type="SUPFAM" id="SSF46785">
    <property type="entry name" value="Winged helix' DNA-binding domain"/>
    <property type="match status" value="1"/>
</dbReference>
<keyword evidence="4" id="KW-0804">Transcription</keyword>
<evidence type="ECO:0000256" key="4">
    <source>
        <dbReference type="ARBA" id="ARBA00023163"/>
    </source>
</evidence>
<reference evidence="6 7" key="1">
    <citation type="submission" date="2018-01" db="EMBL/GenBank/DDBJ databases">
        <title>Genome sequence of Iodobacter sp. strain PCH194 isolated from Indian Trans-Himalaya.</title>
        <authorList>
            <person name="Kumar V."/>
            <person name="Thakur V."/>
            <person name="Kumar S."/>
            <person name="Singh D."/>
        </authorList>
    </citation>
    <scope>NUCLEOTIDE SEQUENCE [LARGE SCALE GENOMIC DNA]</scope>
    <source>
        <strain evidence="6 7">PCH194</strain>
    </source>
</reference>
<gene>
    <name evidence="6" type="ORF">C1H71_07675</name>
</gene>
<evidence type="ECO:0000259" key="5">
    <source>
        <dbReference type="PROSITE" id="PS50931"/>
    </source>
</evidence>
<dbReference type="InterPro" id="IPR000847">
    <property type="entry name" value="LysR_HTH_N"/>
</dbReference>
<evidence type="ECO:0000313" key="7">
    <source>
        <dbReference type="Proteomes" id="UP000515917"/>
    </source>
</evidence>
<dbReference type="PROSITE" id="PS50931">
    <property type="entry name" value="HTH_LYSR"/>
    <property type="match status" value="1"/>
</dbReference>
<dbReference type="KEGG" id="ifl:C1H71_07675"/>
<dbReference type="InterPro" id="IPR005119">
    <property type="entry name" value="LysR_subst-bd"/>
</dbReference>
<dbReference type="InterPro" id="IPR036390">
    <property type="entry name" value="WH_DNA-bd_sf"/>
</dbReference>
<keyword evidence="2" id="KW-0805">Transcription regulation</keyword>
<dbReference type="EMBL" id="CP025781">
    <property type="protein sequence ID" value="QBC43427.1"/>
    <property type="molecule type" value="Genomic_DNA"/>
</dbReference>
<evidence type="ECO:0000313" key="6">
    <source>
        <dbReference type="EMBL" id="QBC43427.1"/>
    </source>
</evidence>
<dbReference type="Pfam" id="PF00126">
    <property type="entry name" value="HTH_1"/>
    <property type="match status" value="1"/>
</dbReference>
<dbReference type="CDD" id="cd08422">
    <property type="entry name" value="PBP2_CrgA_like"/>
    <property type="match status" value="1"/>
</dbReference>
<sequence length="313" mass="34765">METINQQVIWANTFACVAKEGSFTRAAEILGCSKSYASRQVSQLENLLEVDLFYRTTRKLNLTEAGRVYLAHCQSWQQQVFAAQQAVVDLRTEVAGLLRITVPTSFGGVFMAQFLLDLQQRYPRLEVELDVSREPRDLEHDGYDLAVRSGYLGHERLVSKPLAVAELCLVASAERIAASSPLSSPADLQGWACLANYHFKDPCHWAFSRGKELHAVDIKADLRVCDYGLLRNLALAGAGAACLPHYLIAADLASRQLQLLLPDFSLPAQSLYLVYPQRLPQPAKQRALIDFFCAWFAQPERGALLGGGELKLL</sequence>
<dbReference type="RefSeq" id="WP_130106006.1">
    <property type="nucleotide sequence ID" value="NZ_CP025781.1"/>
</dbReference>
<keyword evidence="7" id="KW-1185">Reference proteome</keyword>
<dbReference type="GO" id="GO:0006351">
    <property type="term" value="P:DNA-templated transcription"/>
    <property type="evidence" value="ECO:0007669"/>
    <property type="project" value="TreeGrafter"/>
</dbReference>
<evidence type="ECO:0000256" key="2">
    <source>
        <dbReference type="ARBA" id="ARBA00023015"/>
    </source>
</evidence>
<dbReference type="PANTHER" id="PTHR30537:SF10">
    <property type="entry name" value="TRANSCRIPTIONAL REGULATOR-RELATED"/>
    <property type="match status" value="1"/>
</dbReference>
<keyword evidence="3" id="KW-0238">DNA-binding</keyword>
<accession>A0A7G3G7Y8</accession>
<dbReference type="Gene3D" id="3.40.190.290">
    <property type="match status" value="1"/>
</dbReference>
<dbReference type="SUPFAM" id="SSF53850">
    <property type="entry name" value="Periplasmic binding protein-like II"/>
    <property type="match status" value="1"/>
</dbReference>
<name>A0A7G3G7Y8_9NEIS</name>
<organism evidence="6 7">
    <name type="scientific">Iodobacter fluviatilis</name>
    <dbReference type="NCBI Taxonomy" id="537"/>
    <lineage>
        <taxon>Bacteria</taxon>
        <taxon>Pseudomonadati</taxon>
        <taxon>Pseudomonadota</taxon>
        <taxon>Betaproteobacteria</taxon>
        <taxon>Neisseriales</taxon>
        <taxon>Chitinibacteraceae</taxon>
        <taxon>Iodobacter</taxon>
    </lineage>
</organism>
<evidence type="ECO:0000256" key="3">
    <source>
        <dbReference type="ARBA" id="ARBA00023125"/>
    </source>
</evidence>
<dbReference type="InterPro" id="IPR058163">
    <property type="entry name" value="LysR-type_TF_proteobact-type"/>
</dbReference>
<dbReference type="Gene3D" id="1.10.10.10">
    <property type="entry name" value="Winged helix-like DNA-binding domain superfamily/Winged helix DNA-binding domain"/>
    <property type="match status" value="1"/>
</dbReference>
<protein>
    <submittedName>
        <fullName evidence="6">LysR family transcriptional regulator</fullName>
    </submittedName>
</protein>
<dbReference type="Proteomes" id="UP000515917">
    <property type="component" value="Chromosome"/>
</dbReference>
<comment type="similarity">
    <text evidence="1">Belongs to the LysR transcriptional regulatory family.</text>
</comment>
<feature type="domain" description="HTH lysR-type" evidence="5">
    <location>
        <begin position="13"/>
        <end position="63"/>
    </location>
</feature>
<dbReference type="Pfam" id="PF03466">
    <property type="entry name" value="LysR_substrate"/>
    <property type="match status" value="1"/>
</dbReference>
<evidence type="ECO:0000256" key="1">
    <source>
        <dbReference type="ARBA" id="ARBA00009437"/>
    </source>
</evidence>
<dbReference type="PANTHER" id="PTHR30537">
    <property type="entry name" value="HTH-TYPE TRANSCRIPTIONAL REGULATOR"/>
    <property type="match status" value="1"/>
</dbReference>
<dbReference type="GO" id="GO:0003700">
    <property type="term" value="F:DNA-binding transcription factor activity"/>
    <property type="evidence" value="ECO:0007669"/>
    <property type="project" value="InterPro"/>
</dbReference>
<proteinExistence type="inferred from homology"/>
<dbReference type="InterPro" id="IPR036388">
    <property type="entry name" value="WH-like_DNA-bd_sf"/>
</dbReference>
<dbReference type="FunFam" id="1.10.10.10:FF:000001">
    <property type="entry name" value="LysR family transcriptional regulator"/>
    <property type="match status" value="1"/>
</dbReference>